<evidence type="ECO:0000256" key="9">
    <source>
        <dbReference type="PROSITE-ProRule" id="PRU01240"/>
    </source>
</evidence>
<evidence type="ECO:0000256" key="4">
    <source>
        <dbReference type="ARBA" id="ARBA00022670"/>
    </source>
</evidence>
<dbReference type="InterPro" id="IPR000209">
    <property type="entry name" value="Peptidase_S8/S53_dom"/>
</dbReference>
<evidence type="ECO:0000256" key="7">
    <source>
        <dbReference type="ARBA" id="ARBA00022825"/>
    </source>
</evidence>
<dbReference type="PROSITE" id="PS51892">
    <property type="entry name" value="SUBTILASE"/>
    <property type="match status" value="1"/>
</dbReference>
<feature type="active site" description="Charge relay system" evidence="9">
    <location>
        <position position="215"/>
    </location>
</feature>
<name>A0A175YJ81_DAUCS</name>
<feature type="domain" description="Subtilisin-like protease fibronectin type-III" evidence="12">
    <location>
        <begin position="650"/>
        <end position="753"/>
    </location>
</feature>
<dbReference type="InterPro" id="IPR037045">
    <property type="entry name" value="S8pro/Inhibitor_I9_sf"/>
</dbReference>
<dbReference type="AlphaFoldDB" id="A0A175YJ81"/>
<dbReference type="InterPro" id="IPR045051">
    <property type="entry name" value="SBT"/>
</dbReference>
<evidence type="ECO:0000256" key="1">
    <source>
        <dbReference type="ARBA" id="ARBA00004613"/>
    </source>
</evidence>
<dbReference type="KEGG" id="dcr:108201727"/>
<comment type="subcellular location">
    <subcellularLocation>
        <location evidence="1">Secreted</location>
    </subcellularLocation>
</comment>
<organism evidence="13 14">
    <name type="scientific">Daucus carota subsp. sativus</name>
    <name type="common">Carrot</name>
    <dbReference type="NCBI Taxonomy" id="79200"/>
    <lineage>
        <taxon>Eukaryota</taxon>
        <taxon>Viridiplantae</taxon>
        <taxon>Streptophyta</taxon>
        <taxon>Embryophyta</taxon>
        <taxon>Tracheophyta</taxon>
        <taxon>Spermatophyta</taxon>
        <taxon>Magnoliopsida</taxon>
        <taxon>eudicotyledons</taxon>
        <taxon>Gunneridae</taxon>
        <taxon>Pentapetalae</taxon>
        <taxon>asterids</taxon>
        <taxon>campanulids</taxon>
        <taxon>Apiales</taxon>
        <taxon>Apiaceae</taxon>
        <taxon>Apioideae</taxon>
        <taxon>Scandiceae</taxon>
        <taxon>Daucinae</taxon>
        <taxon>Daucus</taxon>
        <taxon>Daucus sect. Daucus</taxon>
    </lineage>
</organism>
<keyword evidence="6 9" id="KW-0378">Hydrolase</keyword>
<evidence type="ECO:0000313" key="13">
    <source>
        <dbReference type="EMBL" id="WOH16518.1"/>
    </source>
</evidence>
<dbReference type="Gene3D" id="2.60.40.2310">
    <property type="match status" value="1"/>
</dbReference>
<feature type="active site" description="Charge relay system" evidence="9">
    <location>
        <position position="538"/>
    </location>
</feature>
<dbReference type="InterPro" id="IPR010259">
    <property type="entry name" value="S8pro/Inhibitor_I9"/>
</dbReference>
<feature type="active site" description="Charge relay system" evidence="9">
    <location>
        <position position="144"/>
    </location>
</feature>
<dbReference type="SUPFAM" id="SSF52743">
    <property type="entry name" value="Subtilisin-like"/>
    <property type="match status" value="1"/>
</dbReference>
<dbReference type="GO" id="GO:0004252">
    <property type="term" value="F:serine-type endopeptidase activity"/>
    <property type="evidence" value="ECO:0007669"/>
    <property type="project" value="UniProtKB-UniRule"/>
</dbReference>
<reference evidence="13" key="1">
    <citation type="journal article" date="2016" name="Nat. Genet.">
        <title>A high-quality carrot genome assembly provides new insights into carotenoid accumulation and asterid genome evolution.</title>
        <authorList>
            <person name="Iorizzo M."/>
            <person name="Ellison S."/>
            <person name="Senalik D."/>
            <person name="Zeng P."/>
            <person name="Satapoomin P."/>
            <person name="Huang J."/>
            <person name="Bowman M."/>
            <person name="Iovene M."/>
            <person name="Sanseverino W."/>
            <person name="Cavagnaro P."/>
            <person name="Yildiz M."/>
            <person name="Macko-Podgorni A."/>
            <person name="Moranska E."/>
            <person name="Grzebelus E."/>
            <person name="Grzebelus D."/>
            <person name="Ashrafi H."/>
            <person name="Zheng Z."/>
            <person name="Cheng S."/>
            <person name="Spooner D."/>
            <person name="Van Deynze A."/>
            <person name="Simon P."/>
        </authorList>
    </citation>
    <scope>NUCLEOTIDE SEQUENCE</scope>
    <source>
        <tissue evidence="13">Leaf</tissue>
    </source>
</reference>
<reference evidence="13" key="2">
    <citation type="submission" date="2022-03" db="EMBL/GenBank/DDBJ databases">
        <title>Draft title - Genomic analysis of global carrot germplasm unveils the trajectory of domestication and the origin of high carotenoid orange carrot.</title>
        <authorList>
            <person name="Iorizzo M."/>
            <person name="Ellison S."/>
            <person name="Senalik D."/>
            <person name="Macko-Podgorni A."/>
            <person name="Grzebelus D."/>
            <person name="Bostan H."/>
            <person name="Rolling W."/>
            <person name="Curaba J."/>
            <person name="Simon P."/>
        </authorList>
    </citation>
    <scope>NUCLEOTIDE SEQUENCE</scope>
    <source>
        <tissue evidence="13">Leaf</tissue>
    </source>
</reference>
<sequence length="761" mass="81744">MGYVSGVNFHFLLLLAYLAFQAILISGYDRSTYIVHMDKSLMPKTFASHDIWYSTTINSVKTQDLASSPSLVYIYDHAFHGFSALLSKNELESLKKSPGFVSAYTDRNVTLDTTHTPEFLSLNPTTGLWPASDYGKDVIIGVIDTGIWPESASFKDDGMSEVPSRWKGTCEVGQEFNASNCNLKLIGARYFNKGVLAAKPNITLSMNSARDTQGHGTHTSSTTGGNYVEGASYFGYASGTARGMAPKARLAMYKVIWDEGRYASDVLAGMDQAVADGVDIISISMGFDNVSLYEDPIAIASFGAMEKGVLVSSSAGNGYPDLGYLHNGIPWVLTVAAGSIDRTPSGSLVLGNGLSLTGWTMFPANAFVRDVPLFYSKNVSSCYSAEQLALVPTDAVIICDDEYTAALDMLSFVANSNAVAGIIISDDQSLFEFNKFPYPGVVISPKQGRDVVKYAQTNSKPTVTITFQQTFVGTKPAPVVAAYSCRGPSSSYPGILKPDIMAPGTLVVAAWTPNVHSSIIWPNNIELSSDFNAITGTSMACPHVSGLAALLKGAHPEWSPAAIRSAMMTTANPLDNSHHQIGDVGTDFDPATPLAMGAGQVDPNRALNPGLIYDATTEDYVNLLCSTNFTRNQIYTITRSNYNCSNPSSDLNYPSFITLYNSTLPSGAIVDYFTRTVTNVGDGSATYKAKVIAPKGAVVTVSPDTLVFDKTYEKLSYSLSIAFTGDNNGTVKFGSLTWIEDNSKYTVRSPIVVSPYVNAWG</sequence>
<evidence type="ECO:0000256" key="8">
    <source>
        <dbReference type="ARBA" id="ARBA00023180"/>
    </source>
</evidence>
<accession>A0A175YJ81</accession>
<dbReference type="Pfam" id="PF05922">
    <property type="entry name" value="Inhibitor_I9"/>
    <property type="match status" value="1"/>
</dbReference>
<proteinExistence type="inferred from homology"/>
<evidence type="ECO:0000256" key="6">
    <source>
        <dbReference type="ARBA" id="ARBA00022801"/>
    </source>
</evidence>
<dbReference type="Pfam" id="PF00082">
    <property type="entry name" value="Peptidase_S8"/>
    <property type="match status" value="1"/>
</dbReference>
<feature type="domain" description="Inhibitor I9" evidence="11">
    <location>
        <begin position="32"/>
        <end position="111"/>
    </location>
</feature>
<keyword evidence="5" id="KW-0732">Signal</keyword>
<dbReference type="InterPro" id="IPR034197">
    <property type="entry name" value="Peptidases_S8_3"/>
</dbReference>
<dbReference type="Pfam" id="PF17766">
    <property type="entry name" value="fn3_6"/>
    <property type="match status" value="1"/>
</dbReference>
<comment type="similarity">
    <text evidence="2 9">Belongs to the peptidase S8 family.</text>
</comment>
<evidence type="ECO:0000259" key="10">
    <source>
        <dbReference type="Pfam" id="PF00082"/>
    </source>
</evidence>
<dbReference type="FunFam" id="3.30.70.80:FF:000003">
    <property type="entry name" value="Subtilisin-like protease SBT1.9"/>
    <property type="match status" value="1"/>
</dbReference>
<dbReference type="CDD" id="cd02120">
    <property type="entry name" value="PA_subtilisin_like"/>
    <property type="match status" value="1"/>
</dbReference>
<evidence type="ECO:0000313" key="14">
    <source>
        <dbReference type="Proteomes" id="UP000077755"/>
    </source>
</evidence>
<keyword evidence="8" id="KW-0325">Glycoprotein</keyword>
<dbReference type="InterPro" id="IPR015500">
    <property type="entry name" value="Peptidase_S8_subtilisin-rel"/>
</dbReference>
<dbReference type="InterPro" id="IPR041469">
    <property type="entry name" value="Subtilisin-like_FN3"/>
</dbReference>
<dbReference type="Gene3D" id="3.40.50.200">
    <property type="entry name" value="Peptidase S8/S53 domain"/>
    <property type="match status" value="1"/>
</dbReference>
<dbReference type="Proteomes" id="UP000077755">
    <property type="component" value="Chromosome 9"/>
</dbReference>
<evidence type="ECO:0000259" key="11">
    <source>
        <dbReference type="Pfam" id="PF05922"/>
    </source>
</evidence>
<dbReference type="Gene3D" id="3.30.70.80">
    <property type="entry name" value="Peptidase S8 propeptide/proteinase inhibitor I9"/>
    <property type="match status" value="1"/>
</dbReference>
<keyword evidence="3" id="KW-0964">Secreted</keyword>
<dbReference type="OMA" id="WKGACQE"/>
<protein>
    <submittedName>
        <fullName evidence="13">Uncharacterized protein</fullName>
    </submittedName>
</protein>
<keyword evidence="4 9" id="KW-0645">Protease</keyword>
<evidence type="ECO:0000259" key="12">
    <source>
        <dbReference type="Pfam" id="PF17766"/>
    </source>
</evidence>
<dbReference type="FunFam" id="3.40.50.200:FF:000006">
    <property type="entry name" value="Subtilisin-like protease SBT1.5"/>
    <property type="match status" value="1"/>
</dbReference>
<dbReference type="PRINTS" id="PR00723">
    <property type="entry name" value="SUBTILISIN"/>
</dbReference>
<feature type="domain" description="Peptidase S8/S53" evidence="10">
    <location>
        <begin position="135"/>
        <end position="575"/>
    </location>
</feature>
<evidence type="ECO:0000256" key="3">
    <source>
        <dbReference type="ARBA" id="ARBA00022525"/>
    </source>
</evidence>
<dbReference type="InterPro" id="IPR036852">
    <property type="entry name" value="Peptidase_S8/S53_dom_sf"/>
</dbReference>
<dbReference type="GO" id="GO:0005576">
    <property type="term" value="C:extracellular region"/>
    <property type="evidence" value="ECO:0007669"/>
    <property type="project" value="UniProtKB-SubCell"/>
</dbReference>
<dbReference type="Gramene" id="KZM83523">
    <property type="protein sequence ID" value="KZM83523"/>
    <property type="gene ID" value="DCAR_031092"/>
</dbReference>
<gene>
    <name evidence="13" type="ORF">DCAR_0936073</name>
</gene>
<evidence type="ECO:0000256" key="2">
    <source>
        <dbReference type="ARBA" id="ARBA00011073"/>
    </source>
</evidence>
<dbReference type="PROSITE" id="PS00138">
    <property type="entry name" value="SUBTILASE_SER"/>
    <property type="match status" value="1"/>
</dbReference>
<dbReference type="InterPro" id="IPR023828">
    <property type="entry name" value="Peptidase_S8_Ser-AS"/>
</dbReference>
<dbReference type="EMBL" id="CP093351">
    <property type="protein sequence ID" value="WOH16518.1"/>
    <property type="molecule type" value="Genomic_DNA"/>
</dbReference>
<dbReference type="CDD" id="cd04852">
    <property type="entry name" value="Peptidases_S8_3"/>
    <property type="match status" value="1"/>
</dbReference>
<dbReference type="PANTHER" id="PTHR10795">
    <property type="entry name" value="PROPROTEIN CONVERTASE SUBTILISIN/KEXIN"/>
    <property type="match status" value="1"/>
</dbReference>
<dbReference type="OrthoDB" id="206201at2759"/>
<keyword evidence="14" id="KW-1185">Reference proteome</keyword>
<dbReference type="Gene3D" id="3.50.30.30">
    <property type="match status" value="1"/>
</dbReference>
<evidence type="ECO:0000256" key="5">
    <source>
        <dbReference type="ARBA" id="ARBA00022729"/>
    </source>
</evidence>
<keyword evidence="7 9" id="KW-0720">Serine protease</keyword>
<dbReference type="GO" id="GO:0006508">
    <property type="term" value="P:proteolysis"/>
    <property type="evidence" value="ECO:0007669"/>
    <property type="project" value="UniProtKB-KW"/>
</dbReference>